<reference evidence="11 12" key="1">
    <citation type="submission" date="2016-08" db="EMBL/GenBank/DDBJ databases">
        <title>A Parts List for Fungal Cellulosomes Revealed by Comparative Genomics.</title>
        <authorList>
            <consortium name="DOE Joint Genome Institute"/>
            <person name="Haitjema C.H."/>
            <person name="Gilmore S.P."/>
            <person name="Henske J.K."/>
            <person name="Solomon K.V."/>
            <person name="De Groot R."/>
            <person name="Kuo A."/>
            <person name="Mondo S.J."/>
            <person name="Salamov A.A."/>
            <person name="Labutti K."/>
            <person name="Zhao Z."/>
            <person name="Chiniquy J."/>
            <person name="Barry K."/>
            <person name="Brewer H.M."/>
            <person name="Purvine S.O."/>
            <person name="Wright A.T."/>
            <person name="Boxma B."/>
            <person name="Van Alen T."/>
            <person name="Hackstein J.H."/>
            <person name="Baker S.E."/>
            <person name="Grigoriev I.V."/>
            <person name="O'Malley M.A."/>
        </authorList>
    </citation>
    <scope>NUCLEOTIDE SEQUENCE [LARGE SCALE GENOMIC DNA]</scope>
    <source>
        <strain evidence="11 12">G1</strain>
    </source>
</reference>
<name>A0A1Y2B012_9FUNG</name>
<dbReference type="PANTHER" id="PTHR22937">
    <property type="entry name" value="E3 UBIQUITIN-PROTEIN LIGASE RNF165"/>
    <property type="match status" value="1"/>
</dbReference>
<organism evidence="11 12">
    <name type="scientific">Neocallimastix californiae</name>
    <dbReference type="NCBI Taxonomy" id="1754190"/>
    <lineage>
        <taxon>Eukaryota</taxon>
        <taxon>Fungi</taxon>
        <taxon>Fungi incertae sedis</taxon>
        <taxon>Chytridiomycota</taxon>
        <taxon>Chytridiomycota incertae sedis</taxon>
        <taxon>Neocallimastigomycetes</taxon>
        <taxon>Neocallimastigales</taxon>
        <taxon>Neocallimastigaceae</taxon>
        <taxon>Neocallimastix</taxon>
    </lineage>
</organism>
<proteinExistence type="predicted"/>
<dbReference type="Gene3D" id="3.30.40.10">
    <property type="entry name" value="Zinc/RING finger domain, C3HC4 (zinc finger)"/>
    <property type="match status" value="1"/>
</dbReference>
<evidence type="ECO:0000259" key="10">
    <source>
        <dbReference type="PROSITE" id="PS50089"/>
    </source>
</evidence>
<keyword evidence="12" id="KW-1185">Reference proteome</keyword>
<dbReference type="EMBL" id="MCOG01000190">
    <property type="protein sequence ID" value="ORY27827.1"/>
    <property type="molecule type" value="Genomic_DNA"/>
</dbReference>
<dbReference type="InterPro" id="IPR001841">
    <property type="entry name" value="Znf_RING"/>
</dbReference>
<evidence type="ECO:0000313" key="12">
    <source>
        <dbReference type="Proteomes" id="UP000193920"/>
    </source>
</evidence>
<feature type="compositionally biased region" description="Low complexity" evidence="9">
    <location>
        <begin position="11"/>
        <end position="21"/>
    </location>
</feature>
<evidence type="ECO:0000256" key="2">
    <source>
        <dbReference type="ARBA" id="ARBA00012483"/>
    </source>
</evidence>
<evidence type="ECO:0000256" key="7">
    <source>
        <dbReference type="ARBA" id="ARBA00022833"/>
    </source>
</evidence>
<evidence type="ECO:0000256" key="1">
    <source>
        <dbReference type="ARBA" id="ARBA00000900"/>
    </source>
</evidence>
<feature type="domain" description="RING-type" evidence="10">
    <location>
        <begin position="257"/>
        <end position="298"/>
    </location>
</feature>
<keyword evidence="6" id="KW-0833">Ubl conjugation pathway</keyword>
<dbReference type="AlphaFoldDB" id="A0A1Y2B012"/>
<dbReference type="EC" id="2.3.2.27" evidence="2"/>
<comment type="caution">
    <text evidence="11">The sequence shown here is derived from an EMBL/GenBank/DDBJ whole genome shotgun (WGS) entry which is preliminary data.</text>
</comment>
<dbReference type="InterPro" id="IPR045191">
    <property type="entry name" value="MBR1/2-like"/>
</dbReference>
<evidence type="ECO:0000256" key="4">
    <source>
        <dbReference type="ARBA" id="ARBA00022723"/>
    </source>
</evidence>
<feature type="compositionally biased region" description="Low complexity" evidence="9">
    <location>
        <begin position="100"/>
        <end position="127"/>
    </location>
</feature>
<dbReference type="CDD" id="cd16461">
    <property type="entry name" value="RING-H2_EL5-like"/>
    <property type="match status" value="1"/>
</dbReference>
<protein>
    <recommendedName>
        <fullName evidence="2">RING-type E3 ubiquitin transferase</fullName>
        <ecNumber evidence="2">2.3.2.27</ecNumber>
    </recommendedName>
</protein>
<dbReference type="GO" id="GO:0061630">
    <property type="term" value="F:ubiquitin protein ligase activity"/>
    <property type="evidence" value="ECO:0007669"/>
    <property type="project" value="UniProtKB-EC"/>
</dbReference>
<dbReference type="Proteomes" id="UP000193920">
    <property type="component" value="Unassembled WGS sequence"/>
</dbReference>
<keyword evidence="4" id="KW-0479">Metal-binding</keyword>
<feature type="region of interest" description="Disordered" evidence="9">
    <location>
        <begin position="54"/>
        <end position="133"/>
    </location>
</feature>
<keyword evidence="7" id="KW-0862">Zinc</keyword>
<dbReference type="GO" id="GO:0008270">
    <property type="term" value="F:zinc ion binding"/>
    <property type="evidence" value="ECO:0007669"/>
    <property type="project" value="UniProtKB-KW"/>
</dbReference>
<dbReference type="PANTHER" id="PTHR22937:SF65">
    <property type="entry name" value="E3 UBIQUITIN-PROTEIN LIGASE ARK2C"/>
    <property type="match status" value="1"/>
</dbReference>
<keyword evidence="3" id="KW-0808">Transferase</keyword>
<accession>A0A1Y2B012</accession>
<evidence type="ECO:0000256" key="8">
    <source>
        <dbReference type="PROSITE-ProRule" id="PRU00175"/>
    </source>
</evidence>
<keyword evidence="5 8" id="KW-0863">Zinc-finger</keyword>
<feature type="compositionally biased region" description="Polar residues" evidence="9">
    <location>
        <begin position="72"/>
        <end position="85"/>
    </location>
</feature>
<feature type="region of interest" description="Disordered" evidence="9">
    <location>
        <begin position="1"/>
        <end position="27"/>
    </location>
</feature>
<evidence type="ECO:0000313" key="11">
    <source>
        <dbReference type="EMBL" id="ORY27827.1"/>
    </source>
</evidence>
<dbReference type="SUPFAM" id="SSF57850">
    <property type="entry name" value="RING/U-box"/>
    <property type="match status" value="1"/>
</dbReference>
<comment type="catalytic activity">
    <reaction evidence="1">
        <text>S-ubiquitinyl-[E2 ubiquitin-conjugating enzyme]-L-cysteine + [acceptor protein]-L-lysine = [E2 ubiquitin-conjugating enzyme]-L-cysteine + N(6)-ubiquitinyl-[acceptor protein]-L-lysine.</text>
        <dbReference type="EC" id="2.3.2.27"/>
    </reaction>
</comment>
<feature type="compositionally biased region" description="Polar residues" evidence="9">
    <location>
        <begin position="54"/>
        <end position="64"/>
    </location>
</feature>
<dbReference type="Pfam" id="PF13639">
    <property type="entry name" value="zf-RING_2"/>
    <property type="match status" value="1"/>
</dbReference>
<evidence type="ECO:0000256" key="5">
    <source>
        <dbReference type="ARBA" id="ARBA00022771"/>
    </source>
</evidence>
<evidence type="ECO:0000256" key="9">
    <source>
        <dbReference type="SAM" id="MobiDB-lite"/>
    </source>
</evidence>
<dbReference type="STRING" id="1754190.A0A1Y2B012"/>
<dbReference type="PROSITE" id="PS50089">
    <property type="entry name" value="ZF_RING_2"/>
    <property type="match status" value="1"/>
</dbReference>
<sequence>MIWDDFIGEPSSSSRSNNSNRSKNKGKHHLLTDEEYVVYNYVDDDNVPLEFFTETSGKPASTDSSDIDLVNDNYSTRSSDDLYSTSKEDNETDNDVNFYSNIIGNSGSSSNSNNTNTNATNNNNNNENNHHDNDLTEDELLAIRLQFEEQEEFNNRMANINQYELTNDLFDVDDLQINAIYSAFNDLSSNIFMNPEGYVMDLRNYMDDDELDDSYEGLLRLEERIGNVKHNLDNNLINKNKLIKYNKNNKEIKETKCSICLLDYENNDELRKLVCSHFFHKKCIDNWFNSSSTCPICRIDVKEKLKKK</sequence>
<evidence type="ECO:0000256" key="6">
    <source>
        <dbReference type="ARBA" id="ARBA00022786"/>
    </source>
</evidence>
<dbReference type="InterPro" id="IPR013083">
    <property type="entry name" value="Znf_RING/FYVE/PHD"/>
</dbReference>
<gene>
    <name evidence="11" type="ORF">LY90DRAFT_705824</name>
</gene>
<dbReference type="OrthoDB" id="8062037at2759"/>
<evidence type="ECO:0000256" key="3">
    <source>
        <dbReference type="ARBA" id="ARBA00022679"/>
    </source>
</evidence>
<dbReference type="SMART" id="SM00184">
    <property type="entry name" value="RING"/>
    <property type="match status" value="1"/>
</dbReference>